<evidence type="ECO:0000259" key="5">
    <source>
        <dbReference type="Pfam" id="PF07992"/>
    </source>
</evidence>
<dbReference type="InterPro" id="IPR023753">
    <property type="entry name" value="FAD/NAD-binding_dom"/>
</dbReference>
<accession>A0AB33ECQ4</accession>
<dbReference type="Proteomes" id="UP000218385">
    <property type="component" value="Chromosome"/>
</dbReference>
<feature type="domain" description="Reductase C-terminal" evidence="6">
    <location>
        <begin position="324"/>
        <end position="407"/>
    </location>
</feature>
<dbReference type="PANTHER" id="PTHR43557:SF2">
    <property type="entry name" value="RIESKE DOMAIN-CONTAINING PROTEIN-RELATED"/>
    <property type="match status" value="1"/>
</dbReference>
<comment type="cofactor">
    <cofactor evidence="1">
        <name>FAD</name>
        <dbReference type="ChEBI" id="CHEBI:57692"/>
    </cofactor>
</comment>
<reference evidence="7 8" key="1">
    <citation type="submission" date="2017-09" db="EMBL/GenBank/DDBJ databases">
        <title>Complete Genome sequence of Lysobacter capsici KNU-15.</title>
        <authorList>
            <person name="Kim M.-C."/>
            <person name="Yi H."/>
            <person name="Lee D.-W."/>
            <person name="Shin J.-H."/>
        </authorList>
    </citation>
    <scope>NUCLEOTIDE SEQUENCE [LARGE SCALE GENOMIC DNA]</scope>
    <source>
        <strain evidence="7 8">KNU-15</strain>
    </source>
</reference>
<dbReference type="GO" id="GO:0016651">
    <property type="term" value="F:oxidoreductase activity, acting on NAD(P)H"/>
    <property type="evidence" value="ECO:0007669"/>
    <property type="project" value="TreeGrafter"/>
</dbReference>
<dbReference type="Gene3D" id="3.50.50.60">
    <property type="entry name" value="FAD/NAD(P)-binding domain"/>
    <property type="match status" value="2"/>
</dbReference>
<protein>
    <submittedName>
        <fullName evidence="7">Pyridine nucleotide-disulfide oxidoreductase</fullName>
    </submittedName>
</protein>
<dbReference type="SUPFAM" id="SSF55424">
    <property type="entry name" value="FAD/NAD-linked reductases, dimerisation (C-terminal) domain"/>
    <property type="match status" value="1"/>
</dbReference>
<dbReference type="InterPro" id="IPR036188">
    <property type="entry name" value="FAD/NAD-bd_sf"/>
</dbReference>
<evidence type="ECO:0000256" key="4">
    <source>
        <dbReference type="ARBA" id="ARBA00023002"/>
    </source>
</evidence>
<keyword evidence="3" id="KW-0274">FAD</keyword>
<keyword evidence="2" id="KW-0285">Flavoprotein</keyword>
<evidence type="ECO:0000256" key="1">
    <source>
        <dbReference type="ARBA" id="ARBA00001974"/>
    </source>
</evidence>
<feature type="domain" description="FAD/NAD(P)-binding" evidence="5">
    <location>
        <begin position="5"/>
        <end position="305"/>
    </location>
</feature>
<dbReference type="AlphaFoldDB" id="A0AB33ECQ4"/>
<dbReference type="PRINTS" id="PR00368">
    <property type="entry name" value="FADPNR"/>
</dbReference>
<dbReference type="GO" id="GO:0005737">
    <property type="term" value="C:cytoplasm"/>
    <property type="evidence" value="ECO:0007669"/>
    <property type="project" value="TreeGrafter"/>
</dbReference>
<dbReference type="InterPro" id="IPR016156">
    <property type="entry name" value="FAD/NAD-linked_Rdtase_dimer_sf"/>
</dbReference>
<dbReference type="Pfam" id="PF07992">
    <property type="entry name" value="Pyr_redox_2"/>
    <property type="match status" value="1"/>
</dbReference>
<evidence type="ECO:0000313" key="7">
    <source>
        <dbReference type="EMBL" id="ATE78219.1"/>
    </source>
</evidence>
<sequence>MKNSYDVLIVGAGHAGAHTALTLRQLGFTGSIGLLGEEPDLPYERPPLSKEFLSGDKTFERLLIRPESFWRERAVDVITACRVVAIDPDAHSVRTTAGTTLSYGRLVWATGGRARMLTCPGAQAKGVRSLRTRADADWMRRELADVLHVVIIGGGYIGLEVAAALAAKGKHVTVLEARERVLARVAGEVLSRFYEAEHRARGVEVRLDAKVEAIETSAGRASGVRLEGGVILPAEWVVVGVGIIPAVEPLVEAGVDCADGVLVDEFARTRLPDVLAIGDCARHANSFAAGAQIRVESVQNAVDMATTAARTLMGDLRPYHAVPWFWSTQYDLKLQTVGLSTNYDQEIVRGDIATRSFSVIYLRQGRVIALDCVNAARDFAHGRALVANGAQIDPAVLADTRVSLKDSMLQAPVAPA</sequence>
<dbReference type="InterPro" id="IPR028202">
    <property type="entry name" value="Reductase_C"/>
</dbReference>
<dbReference type="RefSeq" id="WP_096480505.1">
    <property type="nucleotide sequence ID" value="NZ_CP023466.1"/>
</dbReference>
<dbReference type="Gene3D" id="3.30.390.30">
    <property type="match status" value="1"/>
</dbReference>
<dbReference type="PRINTS" id="PR00411">
    <property type="entry name" value="PNDRDTASEI"/>
</dbReference>
<dbReference type="InterPro" id="IPR050446">
    <property type="entry name" value="FAD-oxidoreductase/Apoptosis"/>
</dbReference>
<proteinExistence type="predicted"/>
<dbReference type="SUPFAM" id="SSF51905">
    <property type="entry name" value="FAD/NAD(P)-binding domain"/>
    <property type="match status" value="1"/>
</dbReference>
<dbReference type="Pfam" id="PF14759">
    <property type="entry name" value="Reductase_C"/>
    <property type="match status" value="1"/>
</dbReference>
<evidence type="ECO:0000256" key="2">
    <source>
        <dbReference type="ARBA" id="ARBA00022630"/>
    </source>
</evidence>
<keyword evidence="4" id="KW-0560">Oxidoreductase</keyword>
<evidence type="ECO:0000256" key="3">
    <source>
        <dbReference type="ARBA" id="ARBA00022827"/>
    </source>
</evidence>
<dbReference type="PANTHER" id="PTHR43557">
    <property type="entry name" value="APOPTOSIS-INDUCING FACTOR 1"/>
    <property type="match status" value="1"/>
</dbReference>
<name>A0AB33ECQ4_9PSED</name>
<gene>
    <name evidence="7" type="ORF">CNN82_17960</name>
</gene>
<evidence type="ECO:0000313" key="8">
    <source>
        <dbReference type="Proteomes" id="UP000218385"/>
    </source>
</evidence>
<evidence type="ECO:0000259" key="6">
    <source>
        <dbReference type="Pfam" id="PF14759"/>
    </source>
</evidence>
<dbReference type="EMBL" id="CP023466">
    <property type="protein sequence ID" value="ATE78219.1"/>
    <property type="molecule type" value="Genomic_DNA"/>
</dbReference>
<organism evidence="7 8">
    <name type="scientific">Pseudomonas frederiksbergensis</name>
    <dbReference type="NCBI Taxonomy" id="104087"/>
    <lineage>
        <taxon>Bacteria</taxon>
        <taxon>Pseudomonadati</taxon>
        <taxon>Pseudomonadota</taxon>
        <taxon>Gammaproteobacteria</taxon>
        <taxon>Pseudomonadales</taxon>
        <taxon>Pseudomonadaceae</taxon>
        <taxon>Pseudomonas</taxon>
    </lineage>
</organism>